<proteinExistence type="predicted"/>
<evidence type="ECO:0000256" key="1">
    <source>
        <dbReference type="SAM" id="Coils"/>
    </source>
</evidence>
<feature type="coiled-coil region" evidence="1">
    <location>
        <begin position="99"/>
        <end position="133"/>
    </location>
</feature>
<dbReference type="Proteomes" id="UP000617634">
    <property type="component" value="Unassembled WGS sequence"/>
</dbReference>
<accession>A0A931HAP2</accession>
<dbReference type="AlphaFoldDB" id="A0A931HAP2"/>
<name>A0A931HAP2_9SPHN</name>
<dbReference type="EMBL" id="JADZGI010000001">
    <property type="protein sequence ID" value="MBH0112505.1"/>
    <property type="molecule type" value="Genomic_DNA"/>
</dbReference>
<organism evidence="2 3">
    <name type="scientific">Novosphingobium aureum</name>
    <dbReference type="NCBI Taxonomy" id="2792964"/>
    <lineage>
        <taxon>Bacteria</taxon>
        <taxon>Pseudomonadati</taxon>
        <taxon>Pseudomonadota</taxon>
        <taxon>Alphaproteobacteria</taxon>
        <taxon>Sphingomonadales</taxon>
        <taxon>Sphingomonadaceae</taxon>
        <taxon>Novosphingobium</taxon>
    </lineage>
</organism>
<comment type="caution">
    <text evidence="2">The sequence shown here is derived from an EMBL/GenBank/DDBJ whole genome shotgun (WGS) entry which is preliminary data.</text>
</comment>
<dbReference type="RefSeq" id="WP_228726851.1">
    <property type="nucleotide sequence ID" value="NZ_JADZGI010000001.1"/>
</dbReference>
<keyword evidence="1" id="KW-0175">Coiled coil</keyword>
<protein>
    <submittedName>
        <fullName evidence="2">Uncharacterized protein</fullName>
    </submittedName>
</protein>
<sequence>MSQDLAGQAPLARAGTMDKESFPVTAPVRFAPFPALARQAARTLLASALIAGLAGPLAAQTKPDPEAEARRQLNEEQAQFAAKQVAENTQKEQLHAEQMVQQERNATAYEAVMKQYNELVSRYEADRAQWESENAACAAGDKDSCPKAK</sequence>
<reference evidence="2" key="1">
    <citation type="submission" date="2020-11" db="EMBL/GenBank/DDBJ databases">
        <title>Novosphingobium aureum sp. nov., a marine bacterium isolated from sediment of a salt flat.</title>
        <authorList>
            <person name="Yoo Y."/>
            <person name="Kim J.-J."/>
        </authorList>
    </citation>
    <scope>NUCLEOTIDE SEQUENCE</scope>
    <source>
        <strain evidence="2">YJ-S2-02</strain>
    </source>
</reference>
<gene>
    <name evidence="2" type="ORF">I5E68_06010</name>
</gene>
<keyword evidence="3" id="KW-1185">Reference proteome</keyword>
<evidence type="ECO:0000313" key="3">
    <source>
        <dbReference type="Proteomes" id="UP000617634"/>
    </source>
</evidence>
<evidence type="ECO:0000313" key="2">
    <source>
        <dbReference type="EMBL" id="MBH0112505.1"/>
    </source>
</evidence>